<dbReference type="PANTHER" id="PTHR12428:SF65">
    <property type="entry name" value="CYTOCHROME C OXIDASE ASSEMBLY PROTEIN COX18, MITOCHONDRIAL"/>
    <property type="match status" value="1"/>
</dbReference>
<keyword evidence="4 9" id="KW-0812">Transmembrane</keyword>
<evidence type="ECO:0000256" key="10">
    <source>
        <dbReference type="SAM" id="Phobius"/>
    </source>
</evidence>
<dbReference type="GO" id="GO:0051205">
    <property type="term" value="P:protein insertion into membrane"/>
    <property type="evidence" value="ECO:0007669"/>
    <property type="project" value="TreeGrafter"/>
</dbReference>
<evidence type="ECO:0000256" key="5">
    <source>
        <dbReference type="ARBA" id="ARBA00022927"/>
    </source>
</evidence>
<dbReference type="InterPro" id="IPR028055">
    <property type="entry name" value="YidC/Oxa/ALB_C"/>
</dbReference>
<dbReference type="InterPro" id="IPR001708">
    <property type="entry name" value="YidC/ALB3/OXA1/COX18"/>
</dbReference>
<sequence>MTNWLNLNFMQGLELFFNNVLIWPILNLLMFFYKIFELVKIPGAFGLAIIALTALVRTITLPLTSAQLKSAQKMQALKPKIDALSAKFKNDKVKLQQAQLELYKEAGVNPAAGCLPALVQLPVFIALYNVFIHALNVGGGIGAIADVNKVLYHPFLHAQKIDLWFFGVNLATKPSEWQKLGLGLLLVPLITGGLQYLQTKLMTSAQPKAIEKLEKIKEKAEPDQMASMQKQMGLIMPVMIGFFAYSFPLGLALYWNIFTLFGIMQQLQINKQAYGKR</sequence>
<evidence type="ECO:0000256" key="2">
    <source>
        <dbReference type="ARBA" id="ARBA00022448"/>
    </source>
</evidence>
<dbReference type="EMBL" id="LBYI01000027">
    <property type="protein sequence ID" value="KKR49433.1"/>
    <property type="molecule type" value="Genomic_DNA"/>
</dbReference>
<evidence type="ECO:0000259" key="11">
    <source>
        <dbReference type="Pfam" id="PF02096"/>
    </source>
</evidence>
<comment type="caution">
    <text evidence="12">The sequence shown here is derived from an EMBL/GenBank/DDBJ whole genome shotgun (WGS) entry which is preliminary data.</text>
</comment>
<evidence type="ECO:0000256" key="3">
    <source>
        <dbReference type="ARBA" id="ARBA00022475"/>
    </source>
</evidence>
<evidence type="ECO:0000313" key="12">
    <source>
        <dbReference type="EMBL" id="KKR49433.1"/>
    </source>
</evidence>
<dbReference type="GO" id="GO:0005886">
    <property type="term" value="C:plasma membrane"/>
    <property type="evidence" value="ECO:0007669"/>
    <property type="project" value="UniProtKB-SubCell"/>
</dbReference>
<feature type="transmembrane region" description="Helical" evidence="10">
    <location>
        <begin position="12"/>
        <end position="33"/>
    </location>
</feature>
<evidence type="ECO:0000256" key="1">
    <source>
        <dbReference type="ARBA" id="ARBA00004651"/>
    </source>
</evidence>
<organism evidence="12 13">
    <name type="scientific">Candidatus Curtissbacteria bacterium GW2011_GWA1_40_16</name>
    <dbReference type="NCBI Taxonomy" id="1618405"/>
    <lineage>
        <taxon>Bacteria</taxon>
        <taxon>Candidatus Curtissiibacteriota</taxon>
    </lineage>
</organism>
<evidence type="ECO:0000256" key="8">
    <source>
        <dbReference type="ARBA" id="ARBA00023186"/>
    </source>
</evidence>
<dbReference type="Proteomes" id="UP000034531">
    <property type="component" value="Unassembled WGS sequence"/>
</dbReference>
<comment type="similarity">
    <text evidence="9">Belongs to the OXA1/ALB3/YidC family.</text>
</comment>
<dbReference type="GO" id="GO:0032977">
    <property type="term" value="F:membrane insertase activity"/>
    <property type="evidence" value="ECO:0007669"/>
    <property type="project" value="InterPro"/>
</dbReference>
<feature type="transmembrane region" description="Helical" evidence="10">
    <location>
        <begin position="45"/>
        <end position="64"/>
    </location>
</feature>
<comment type="subcellular location">
    <subcellularLocation>
        <location evidence="1">Cell membrane</location>
        <topology evidence="1">Multi-pass membrane protein</topology>
    </subcellularLocation>
    <subcellularLocation>
        <location evidence="9">Membrane</location>
        <topology evidence="9">Multi-pass membrane protein</topology>
    </subcellularLocation>
</comment>
<dbReference type="PANTHER" id="PTHR12428">
    <property type="entry name" value="OXA1"/>
    <property type="match status" value="1"/>
</dbReference>
<keyword evidence="5" id="KW-0653">Protein transport</keyword>
<proteinExistence type="inferred from homology"/>
<evidence type="ECO:0000256" key="7">
    <source>
        <dbReference type="ARBA" id="ARBA00023136"/>
    </source>
</evidence>
<keyword evidence="6 10" id="KW-1133">Transmembrane helix</keyword>
<dbReference type="Pfam" id="PF02096">
    <property type="entry name" value="60KD_IMP"/>
    <property type="match status" value="1"/>
</dbReference>
<evidence type="ECO:0000256" key="6">
    <source>
        <dbReference type="ARBA" id="ARBA00022989"/>
    </source>
</evidence>
<dbReference type="NCBIfam" id="TIGR03592">
    <property type="entry name" value="yidC_oxa1_cterm"/>
    <property type="match status" value="1"/>
</dbReference>
<keyword evidence="7 10" id="KW-0472">Membrane</keyword>
<dbReference type="AlphaFoldDB" id="A0A0G0RAK7"/>
<dbReference type="GO" id="GO:0015031">
    <property type="term" value="P:protein transport"/>
    <property type="evidence" value="ECO:0007669"/>
    <property type="project" value="UniProtKB-KW"/>
</dbReference>
<feature type="transmembrane region" description="Helical" evidence="10">
    <location>
        <begin position="234"/>
        <end position="257"/>
    </location>
</feature>
<keyword evidence="3" id="KW-1003">Cell membrane</keyword>
<accession>A0A0G0RAK7</accession>
<feature type="domain" description="Membrane insertase YidC/Oxa/ALB C-terminal" evidence="11">
    <location>
        <begin position="45"/>
        <end position="271"/>
    </location>
</feature>
<gene>
    <name evidence="12" type="ORF">UT84_C0027G0002</name>
</gene>
<keyword evidence="8" id="KW-0143">Chaperone</keyword>
<keyword evidence="2" id="KW-0813">Transport</keyword>
<evidence type="ECO:0000256" key="9">
    <source>
        <dbReference type="RuleBase" id="RU003945"/>
    </source>
</evidence>
<name>A0A0G0RAK7_9BACT</name>
<reference evidence="12 13" key="1">
    <citation type="journal article" date="2015" name="Nature">
        <title>rRNA introns, odd ribosomes, and small enigmatic genomes across a large radiation of phyla.</title>
        <authorList>
            <person name="Brown C.T."/>
            <person name="Hug L.A."/>
            <person name="Thomas B.C."/>
            <person name="Sharon I."/>
            <person name="Castelle C.J."/>
            <person name="Singh A."/>
            <person name="Wilkins M.J."/>
            <person name="Williams K.H."/>
            <person name="Banfield J.F."/>
        </authorList>
    </citation>
    <scope>NUCLEOTIDE SEQUENCE [LARGE SCALE GENOMIC DNA]</scope>
</reference>
<evidence type="ECO:0000256" key="4">
    <source>
        <dbReference type="ARBA" id="ARBA00022692"/>
    </source>
</evidence>
<evidence type="ECO:0000313" key="13">
    <source>
        <dbReference type="Proteomes" id="UP000034531"/>
    </source>
</evidence>
<dbReference type="InterPro" id="IPR047196">
    <property type="entry name" value="YidC_ALB_C"/>
</dbReference>
<dbReference type="CDD" id="cd20070">
    <property type="entry name" value="5TM_YidC_Alb3"/>
    <property type="match status" value="1"/>
</dbReference>
<protein>
    <submittedName>
        <fullName evidence="12">Membrane protein insertase, YidC/Oxa1 family</fullName>
    </submittedName>
</protein>